<dbReference type="InParanoid" id="A0A2K1KV65"/>
<dbReference type="EMBL" id="ABEU02000003">
    <property type="protein sequence ID" value="PNR57636.1"/>
    <property type="molecule type" value="Genomic_DNA"/>
</dbReference>
<dbReference type="AlphaFoldDB" id="A0A2K1KV65"/>
<name>A0A2K1KV65_PHYPA</name>
<evidence type="ECO:0000256" key="1">
    <source>
        <dbReference type="SAM" id="MobiDB-lite"/>
    </source>
</evidence>
<evidence type="ECO:0000313" key="4">
    <source>
        <dbReference type="EnsemblPlants" id="PAC:32940339.CDS.1"/>
    </source>
</evidence>
<dbReference type="EnsemblPlants" id="Pp3c3_18670V3.1">
    <property type="protein sequence ID" value="PAC:32940339.CDS.1"/>
    <property type="gene ID" value="Pp3c3_18670"/>
</dbReference>
<proteinExistence type="predicted"/>
<feature type="chain" id="PRO_5036319094" evidence="2">
    <location>
        <begin position="21"/>
        <end position="127"/>
    </location>
</feature>
<feature type="signal peptide" evidence="2">
    <location>
        <begin position="1"/>
        <end position="20"/>
    </location>
</feature>
<evidence type="ECO:0000256" key="2">
    <source>
        <dbReference type="SAM" id="SignalP"/>
    </source>
</evidence>
<feature type="compositionally biased region" description="Low complexity" evidence="1">
    <location>
        <begin position="60"/>
        <end position="74"/>
    </location>
</feature>
<accession>A0A2K1KV65</accession>
<feature type="region of interest" description="Disordered" evidence="1">
    <location>
        <begin position="54"/>
        <end position="127"/>
    </location>
</feature>
<keyword evidence="2" id="KW-0732">Signal</keyword>
<dbReference type="PaxDb" id="3218-PP1S312_52V6.1"/>
<gene>
    <name evidence="3" type="ORF">PHYPA_004630</name>
</gene>
<dbReference type="Gramene" id="Pp3c3_18670V3.1">
    <property type="protein sequence ID" value="PAC:32940339.CDS.1"/>
    <property type="gene ID" value="Pp3c3_18670"/>
</dbReference>
<reference evidence="3 5" key="1">
    <citation type="journal article" date="2008" name="Science">
        <title>The Physcomitrella genome reveals evolutionary insights into the conquest of land by plants.</title>
        <authorList>
            <person name="Rensing S."/>
            <person name="Lang D."/>
            <person name="Zimmer A."/>
            <person name="Terry A."/>
            <person name="Salamov A."/>
            <person name="Shapiro H."/>
            <person name="Nishiyama T."/>
            <person name="Perroud P.-F."/>
            <person name="Lindquist E."/>
            <person name="Kamisugi Y."/>
            <person name="Tanahashi T."/>
            <person name="Sakakibara K."/>
            <person name="Fujita T."/>
            <person name="Oishi K."/>
            <person name="Shin-I T."/>
            <person name="Kuroki Y."/>
            <person name="Toyoda A."/>
            <person name="Suzuki Y."/>
            <person name="Hashimoto A."/>
            <person name="Yamaguchi K."/>
            <person name="Sugano A."/>
            <person name="Kohara Y."/>
            <person name="Fujiyama A."/>
            <person name="Anterola A."/>
            <person name="Aoki S."/>
            <person name="Ashton N."/>
            <person name="Barbazuk W.B."/>
            <person name="Barker E."/>
            <person name="Bennetzen J."/>
            <person name="Bezanilla M."/>
            <person name="Blankenship R."/>
            <person name="Cho S.H."/>
            <person name="Dutcher S."/>
            <person name="Estelle M."/>
            <person name="Fawcett J.A."/>
            <person name="Gundlach H."/>
            <person name="Hanada K."/>
            <person name="Heyl A."/>
            <person name="Hicks K.A."/>
            <person name="Hugh J."/>
            <person name="Lohr M."/>
            <person name="Mayer K."/>
            <person name="Melkozernov A."/>
            <person name="Murata T."/>
            <person name="Nelson D."/>
            <person name="Pils B."/>
            <person name="Prigge M."/>
            <person name="Reiss B."/>
            <person name="Renner T."/>
            <person name="Rombauts S."/>
            <person name="Rushton P."/>
            <person name="Sanderfoot A."/>
            <person name="Schween G."/>
            <person name="Shiu S.-H."/>
            <person name="Stueber K."/>
            <person name="Theodoulou F.L."/>
            <person name="Tu H."/>
            <person name="Van de Peer Y."/>
            <person name="Verrier P.J."/>
            <person name="Waters E."/>
            <person name="Wood A."/>
            <person name="Yang L."/>
            <person name="Cove D."/>
            <person name="Cuming A."/>
            <person name="Hasebe M."/>
            <person name="Lucas S."/>
            <person name="Mishler D.B."/>
            <person name="Reski R."/>
            <person name="Grigoriev I."/>
            <person name="Quatrano R.S."/>
            <person name="Boore J.L."/>
        </authorList>
    </citation>
    <scope>NUCLEOTIDE SEQUENCE [LARGE SCALE GENOMIC DNA]</scope>
    <source>
        <strain evidence="4 5">cv. Gransden 2004</strain>
    </source>
</reference>
<dbReference type="Proteomes" id="UP000006727">
    <property type="component" value="Chromosome 3"/>
</dbReference>
<organism evidence="3">
    <name type="scientific">Physcomitrium patens</name>
    <name type="common">Spreading-leaved earth moss</name>
    <name type="synonym">Physcomitrella patens</name>
    <dbReference type="NCBI Taxonomy" id="3218"/>
    <lineage>
        <taxon>Eukaryota</taxon>
        <taxon>Viridiplantae</taxon>
        <taxon>Streptophyta</taxon>
        <taxon>Embryophyta</taxon>
        <taxon>Bryophyta</taxon>
        <taxon>Bryophytina</taxon>
        <taxon>Bryopsida</taxon>
        <taxon>Funariidae</taxon>
        <taxon>Funariales</taxon>
        <taxon>Funariaceae</taxon>
        <taxon>Physcomitrium</taxon>
    </lineage>
</organism>
<sequence length="127" mass="13881">MKFIFFNEFLCAFFLHTCSCEIFRTRTPTPVLLPRSSSEELCGSENCLIIRQLRKAGRASPPSDRTSPSPTNRSVSPPNGDACPPMSPDLTSISDHASLAKSPDLPPLPDHDRVAFTNLPAPVFSHA</sequence>
<protein>
    <submittedName>
        <fullName evidence="3 4">Uncharacterized protein</fullName>
    </submittedName>
</protein>
<evidence type="ECO:0000313" key="3">
    <source>
        <dbReference type="EMBL" id="PNR57636.1"/>
    </source>
</evidence>
<reference evidence="3 5" key="2">
    <citation type="journal article" date="2018" name="Plant J.">
        <title>The Physcomitrella patens chromosome-scale assembly reveals moss genome structure and evolution.</title>
        <authorList>
            <person name="Lang D."/>
            <person name="Ullrich K.K."/>
            <person name="Murat F."/>
            <person name="Fuchs J."/>
            <person name="Jenkins J."/>
            <person name="Haas F.B."/>
            <person name="Piednoel M."/>
            <person name="Gundlach H."/>
            <person name="Van Bel M."/>
            <person name="Meyberg R."/>
            <person name="Vives C."/>
            <person name="Morata J."/>
            <person name="Symeonidi A."/>
            <person name="Hiss M."/>
            <person name="Muchero W."/>
            <person name="Kamisugi Y."/>
            <person name="Saleh O."/>
            <person name="Blanc G."/>
            <person name="Decker E.L."/>
            <person name="van Gessel N."/>
            <person name="Grimwood J."/>
            <person name="Hayes R.D."/>
            <person name="Graham S.W."/>
            <person name="Gunter L.E."/>
            <person name="McDaniel S.F."/>
            <person name="Hoernstein S.N.W."/>
            <person name="Larsson A."/>
            <person name="Li F.W."/>
            <person name="Perroud P.F."/>
            <person name="Phillips J."/>
            <person name="Ranjan P."/>
            <person name="Rokshar D.S."/>
            <person name="Rothfels C.J."/>
            <person name="Schneider L."/>
            <person name="Shu S."/>
            <person name="Stevenson D.W."/>
            <person name="Thummler F."/>
            <person name="Tillich M."/>
            <person name="Villarreal Aguilar J.C."/>
            <person name="Widiez T."/>
            <person name="Wong G.K."/>
            <person name="Wymore A."/>
            <person name="Zhang Y."/>
            <person name="Zimmer A.D."/>
            <person name="Quatrano R.S."/>
            <person name="Mayer K.F.X."/>
            <person name="Goodstein D."/>
            <person name="Casacuberta J.M."/>
            <person name="Vandepoele K."/>
            <person name="Reski R."/>
            <person name="Cuming A.C."/>
            <person name="Tuskan G.A."/>
            <person name="Maumus F."/>
            <person name="Salse J."/>
            <person name="Schmutz J."/>
            <person name="Rensing S.A."/>
        </authorList>
    </citation>
    <scope>NUCLEOTIDE SEQUENCE [LARGE SCALE GENOMIC DNA]</scope>
    <source>
        <strain evidence="4 5">cv. Gransden 2004</strain>
    </source>
</reference>
<evidence type="ECO:0000313" key="5">
    <source>
        <dbReference type="Proteomes" id="UP000006727"/>
    </source>
</evidence>
<reference evidence="4" key="3">
    <citation type="submission" date="2020-12" db="UniProtKB">
        <authorList>
            <consortium name="EnsemblPlants"/>
        </authorList>
    </citation>
    <scope>IDENTIFICATION</scope>
</reference>
<keyword evidence="5" id="KW-1185">Reference proteome</keyword>